<accession>A0ABY5AUZ9</accession>
<protein>
    <submittedName>
        <fullName evidence="2">Ig-like domain-containing protein</fullName>
    </submittedName>
</protein>
<dbReference type="InterPro" id="IPR011049">
    <property type="entry name" value="Serralysin-like_metalloprot_C"/>
</dbReference>
<feature type="compositionally biased region" description="Low complexity" evidence="1">
    <location>
        <begin position="13"/>
        <end position="27"/>
    </location>
</feature>
<proteinExistence type="predicted"/>
<sequence>MDPIDPVDPVDPVDPTNNPPEAQNNEAEVSEDGPAIEIDVLANDSDPDGDPLTIASVSGVTAGVTVTIQGDPGNQRLLYNPGEAFQFLIDGGTEEDTFTYTINDGRGGTATATVTVTILGADDLPTSEDGSVEVLTGATFSFSADDFVFNDPDDGDEFKAIKLVSNPGDGTLTVAGNPVNIDDIILVDDLGSLVFDQGPLGVGNSTSFDFRVKNTRDFLSDESYTMTLGIVANPNAPKIDLDGNTATGIVEALNREYLEGPVGTVTQIVLAENVRFDLPPANSLSQVVVTLTGVQDVDEVLSLSASIAGIDVTGDGTTEVTLTNTGSASVDNFQTLLRQITYKNDGIDTDNPTEGPRTVTIRAVDDGGLESNPAIVTIDVIAVNDPPSIHGNGVTPAATTDEPYNLGNLFAAEAFSDPDAGGENVSVSLSVTADPGGTFNYTGSTLTGKFTGLDSNSLTITAPISEINTAIQNGNLRYVPNVEDDFELFVEINDQGNSGSEGHNNALTDSTTFTIPIQNLAGITEMTITVISFGSREVVLPASAFVASGRRDNVTIHDIGVANNIKLGTNGIQQTDGGQTVTVQLRNLHQTSVNNTGEFQYTIRDDNSVEDTQTVTVTYINSTMAGGSTPPLLPPDVGTLSEGINILYGRSEISNTLVGGAGDDFLIAPQNSDVLYGGAGNDTLVGGDYPLSNSANGSPSDTYVFDRSDIVVDGQGFNATSIDAIRNHPYYNTILNFNRGNNKDWAREVEAGFADDNDVIKLTGFGINDPADDAALGVHLNRQVIQGSTLNNIINRLTGDQRFFMVLDGTNFNTDDGYLLYDEDGNHLEGNNTYIVAKLRGDYSIGAPGLNADDIRVGDFTFQPDAFNPPFP</sequence>
<evidence type="ECO:0000256" key="1">
    <source>
        <dbReference type="SAM" id="MobiDB-lite"/>
    </source>
</evidence>
<dbReference type="Gene3D" id="2.60.40.2810">
    <property type="match status" value="1"/>
</dbReference>
<dbReference type="EMBL" id="CP098611">
    <property type="protein sequence ID" value="USR93064.1"/>
    <property type="molecule type" value="Genomic_DNA"/>
</dbReference>
<dbReference type="Proteomes" id="UP001056708">
    <property type="component" value="Chromosome"/>
</dbReference>
<evidence type="ECO:0000313" key="2">
    <source>
        <dbReference type="EMBL" id="USR93064.1"/>
    </source>
</evidence>
<evidence type="ECO:0000313" key="3">
    <source>
        <dbReference type="Proteomes" id="UP001056708"/>
    </source>
</evidence>
<gene>
    <name evidence="2" type="ORF">NEA10_00830</name>
</gene>
<organism evidence="2 3">
    <name type="scientific">Phormidium yuhuli AB48</name>
    <dbReference type="NCBI Taxonomy" id="2940671"/>
    <lineage>
        <taxon>Bacteria</taxon>
        <taxon>Bacillati</taxon>
        <taxon>Cyanobacteriota</taxon>
        <taxon>Cyanophyceae</taxon>
        <taxon>Oscillatoriophycideae</taxon>
        <taxon>Oscillatoriales</taxon>
        <taxon>Oscillatoriaceae</taxon>
        <taxon>Phormidium</taxon>
        <taxon>Phormidium yuhuli</taxon>
    </lineage>
</organism>
<dbReference type="Gene3D" id="2.150.10.10">
    <property type="entry name" value="Serralysin-like metalloprotease, C-terminal"/>
    <property type="match status" value="1"/>
</dbReference>
<dbReference type="Pfam" id="PF17963">
    <property type="entry name" value="Big_9"/>
    <property type="match status" value="1"/>
</dbReference>
<dbReference type="PRINTS" id="PR00313">
    <property type="entry name" value="CABNDNGRPT"/>
</dbReference>
<dbReference type="InterPro" id="IPR010221">
    <property type="entry name" value="VCBS_dom"/>
</dbReference>
<name>A0ABY5AUZ9_9CYAN</name>
<dbReference type="Pfam" id="PF00353">
    <property type="entry name" value="HemolysinCabind"/>
    <property type="match status" value="1"/>
</dbReference>
<reference evidence="2" key="1">
    <citation type="submission" date="2022-06" db="EMBL/GenBank/DDBJ databases">
        <title>Genome sequence of Phormidium yuhuli AB48 isolated from an industrial photobioreactor environment.</title>
        <authorList>
            <person name="Qiu Y."/>
            <person name="Noonan A.J.C."/>
            <person name="Dofher K."/>
            <person name="Koch M."/>
            <person name="Kieft B."/>
            <person name="Lin X."/>
            <person name="Ziels R.M."/>
            <person name="Hallam S.J."/>
        </authorList>
    </citation>
    <scope>NUCLEOTIDE SEQUENCE</scope>
    <source>
        <strain evidence="2">AB48</strain>
    </source>
</reference>
<dbReference type="NCBIfam" id="TIGR01965">
    <property type="entry name" value="VCBS_repeat"/>
    <property type="match status" value="1"/>
</dbReference>
<dbReference type="InterPro" id="IPR001343">
    <property type="entry name" value="Hemolysn_Ca-bd"/>
</dbReference>
<feature type="region of interest" description="Disordered" evidence="1">
    <location>
        <begin position="1"/>
        <end position="35"/>
    </location>
</feature>
<keyword evidence="3" id="KW-1185">Reference proteome</keyword>